<keyword evidence="2" id="KW-1185">Reference proteome</keyword>
<evidence type="ECO:0000313" key="2">
    <source>
        <dbReference type="Proteomes" id="UP001233314"/>
    </source>
</evidence>
<proteinExistence type="predicted"/>
<sequence>MVGAVIHHWDTQVAADPAQCRTAAAAVHRLSRCLGSAALDLAPRCDGEWTGPASTAASQRTVAAARHLSAAADRCSVLAAALDGFAQALATVCEDLRVATSVALDAGLTIDHSGFYSASDHPAAIAVRRARADEATAHAVFRSRLPKPAAPDAWTDLSRALLDAPPRGGDTAEWLAWSASQPGSLAGLPGRRLSAELEWFTRSAAASTRPFIGRAGSLLEAARPAGAHLLRELGLAGSVLTVGLDARHQWTADAAHPSMSATERSLRAGVRGAVEGGMTLAFAAGGAAALAAMPGGAYLGGTLGAWAGQRVGGAVADVAVEHVDDVLRVAETLGDTGSDVVDAVGHAAEAVDDAADAVGDAVGQASDRLCFWH</sequence>
<reference evidence="1 2" key="1">
    <citation type="submission" date="2023-07" db="EMBL/GenBank/DDBJ databases">
        <title>Nocardioides sp. nov WY-20 isolated from soil.</title>
        <authorList>
            <person name="Liu B."/>
            <person name="Wan Y."/>
        </authorList>
    </citation>
    <scope>NUCLEOTIDE SEQUENCE [LARGE SCALE GENOMIC DNA]</scope>
    <source>
        <strain evidence="1 2">WY-20</strain>
    </source>
</reference>
<dbReference type="RefSeq" id="WP_305026286.1">
    <property type="nucleotide sequence ID" value="NZ_JAUQTA010000001.1"/>
</dbReference>
<dbReference type="Proteomes" id="UP001233314">
    <property type="component" value="Unassembled WGS sequence"/>
</dbReference>
<organism evidence="1 2">
    <name type="scientific">Nocardioides jiangxiensis</name>
    <dbReference type="NCBI Taxonomy" id="3064524"/>
    <lineage>
        <taxon>Bacteria</taxon>
        <taxon>Bacillati</taxon>
        <taxon>Actinomycetota</taxon>
        <taxon>Actinomycetes</taxon>
        <taxon>Propionibacteriales</taxon>
        <taxon>Nocardioidaceae</taxon>
        <taxon>Nocardioides</taxon>
    </lineage>
</organism>
<protein>
    <recommendedName>
        <fullName evidence="3">WXG100 family type VII secretion target</fullName>
    </recommendedName>
</protein>
<comment type="caution">
    <text evidence="1">The sequence shown here is derived from an EMBL/GenBank/DDBJ whole genome shotgun (WGS) entry which is preliminary data.</text>
</comment>
<evidence type="ECO:0008006" key="3">
    <source>
        <dbReference type="Google" id="ProtNLM"/>
    </source>
</evidence>
<name>A0ABT9AWN1_9ACTN</name>
<evidence type="ECO:0000313" key="1">
    <source>
        <dbReference type="EMBL" id="MDO7866871.1"/>
    </source>
</evidence>
<gene>
    <name evidence="1" type="ORF">Q5722_00665</name>
</gene>
<accession>A0ABT9AWN1</accession>
<dbReference type="EMBL" id="JAUQTA010000001">
    <property type="protein sequence ID" value="MDO7866871.1"/>
    <property type="molecule type" value="Genomic_DNA"/>
</dbReference>